<organism evidence="1">
    <name type="scientific">Myoviridae sp. ctaOv25</name>
    <dbReference type="NCBI Taxonomy" id="2827290"/>
    <lineage>
        <taxon>Viruses</taxon>
        <taxon>Duplodnaviria</taxon>
        <taxon>Heunggongvirae</taxon>
        <taxon>Uroviricota</taxon>
        <taxon>Caudoviricetes</taxon>
    </lineage>
</organism>
<reference evidence="1" key="1">
    <citation type="journal article" date="2021" name="Proc. Natl. Acad. Sci. U.S.A.">
        <title>A Catalog of Tens of Thousands of Viruses from Human Metagenomes Reveals Hidden Associations with Chronic Diseases.</title>
        <authorList>
            <person name="Tisza M.J."/>
            <person name="Buck C.B."/>
        </authorList>
    </citation>
    <scope>NUCLEOTIDE SEQUENCE</scope>
    <source>
        <strain evidence="1">CtaOv25</strain>
    </source>
</reference>
<evidence type="ECO:0000313" key="1">
    <source>
        <dbReference type="EMBL" id="DAE26536.1"/>
    </source>
</evidence>
<dbReference type="EMBL" id="BK015820">
    <property type="protein sequence ID" value="DAE26536.1"/>
    <property type="molecule type" value="Genomic_DNA"/>
</dbReference>
<sequence>MLEEIIKNIILIKKGCDYYEEDSFKERRDFWSRTVILFEKKH</sequence>
<name>A0A8S5R575_9CAUD</name>
<protein>
    <submittedName>
        <fullName evidence="1">Uncharacterized protein</fullName>
    </submittedName>
</protein>
<proteinExistence type="predicted"/>
<accession>A0A8S5R575</accession>